<dbReference type="Gene3D" id="1.10.1740.10">
    <property type="match status" value="1"/>
</dbReference>
<accession>A0A1I7G964</accession>
<evidence type="ECO:0000256" key="1">
    <source>
        <dbReference type="ARBA" id="ARBA00010641"/>
    </source>
</evidence>
<dbReference type="InterPro" id="IPR014284">
    <property type="entry name" value="RNA_pol_sigma-70_dom"/>
</dbReference>
<dbReference type="Pfam" id="PF08281">
    <property type="entry name" value="Sigma70_r4_2"/>
    <property type="match status" value="1"/>
</dbReference>
<name>A0A1I7G964_9BACT</name>
<dbReference type="PANTHER" id="PTHR43133:SF8">
    <property type="entry name" value="RNA POLYMERASE SIGMA FACTOR HI_1459-RELATED"/>
    <property type="match status" value="1"/>
</dbReference>
<dbReference type="PANTHER" id="PTHR43133">
    <property type="entry name" value="RNA POLYMERASE ECF-TYPE SIGMA FACTO"/>
    <property type="match status" value="1"/>
</dbReference>
<dbReference type="EMBL" id="FPCA01000001">
    <property type="protein sequence ID" value="SFU44977.1"/>
    <property type="molecule type" value="Genomic_DNA"/>
</dbReference>
<keyword evidence="5" id="KW-0804">Transcription</keyword>
<dbReference type="STRING" id="388950.GCA_001611675_03971"/>
<keyword evidence="2" id="KW-0805">Transcription regulation</keyword>
<evidence type="ECO:0000259" key="7">
    <source>
        <dbReference type="Pfam" id="PF08281"/>
    </source>
</evidence>
<dbReference type="InterPro" id="IPR007627">
    <property type="entry name" value="RNA_pol_sigma70_r2"/>
</dbReference>
<dbReference type="GO" id="GO:0016987">
    <property type="term" value="F:sigma factor activity"/>
    <property type="evidence" value="ECO:0007669"/>
    <property type="project" value="UniProtKB-KW"/>
</dbReference>
<evidence type="ECO:0000313" key="8">
    <source>
        <dbReference type="EMBL" id="SFU44977.1"/>
    </source>
</evidence>
<feature type="domain" description="RNA polymerase sigma factor 70 region 4 type 2" evidence="7">
    <location>
        <begin position="138"/>
        <end position="188"/>
    </location>
</feature>
<dbReference type="Gene3D" id="1.10.10.10">
    <property type="entry name" value="Winged helix-like DNA-binding domain superfamily/Winged helix DNA-binding domain"/>
    <property type="match status" value="1"/>
</dbReference>
<evidence type="ECO:0000313" key="9">
    <source>
        <dbReference type="Proteomes" id="UP000182491"/>
    </source>
</evidence>
<keyword evidence="3" id="KW-0731">Sigma factor</keyword>
<dbReference type="Proteomes" id="UP000182491">
    <property type="component" value="Unassembled WGS sequence"/>
</dbReference>
<dbReference type="GO" id="GO:0006352">
    <property type="term" value="P:DNA-templated transcription initiation"/>
    <property type="evidence" value="ECO:0007669"/>
    <property type="project" value="InterPro"/>
</dbReference>
<evidence type="ECO:0000259" key="6">
    <source>
        <dbReference type="Pfam" id="PF04542"/>
    </source>
</evidence>
<evidence type="ECO:0000256" key="3">
    <source>
        <dbReference type="ARBA" id="ARBA00023082"/>
    </source>
</evidence>
<protein>
    <submittedName>
        <fullName evidence="8">RNA polymerase sigma-70 factor, ECF subfamily</fullName>
    </submittedName>
</protein>
<evidence type="ECO:0000256" key="4">
    <source>
        <dbReference type="ARBA" id="ARBA00023125"/>
    </source>
</evidence>
<gene>
    <name evidence="8" type="ORF">SAMN04487941_0836</name>
</gene>
<dbReference type="InterPro" id="IPR036388">
    <property type="entry name" value="WH-like_DNA-bd_sf"/>
</dbReference>
<dbReference type="SUPFAM" id="SSF88946">
    <property type="entry name" value="Sigma2 domain of RNA polymerase sigma factors"/>
    <property type="match status" value="1"/>
</dbReference>
<feature type="domain" description="RNA polymerase sigma-70 region 2" evidence="6">
    <location>
        <begin position="37"/>
        <end position="103"/>
    </location>
</feature>
<evidence type="ECO:0000256" key="5">
    <source>
        <dbReference type="ARBA" id="ARBA00023163"/>
    </source>
</evidence>
<dbReference type="GO" id="GO:0003677">
    <property type="term" value="F:DNA binding"/>
    <property type="evidence" value="ECO:0007669"/>
    <property type="project" value="UniProtKB-KW"/>
</dbReference>
<evidence type="ECO:0000256" key="2">
    <source>
        <dbReference type="ARBA" id="ARBA00023015"/>
    </source>
</evidence>
<dbReference type="InterPro" id="IPR013249">
    <property type="entry name" value="RNA_pol_sigma70_r4_t2"/>
</dbReference>
<dbReference type="SUPFAM" id="SSF88659">
    <property type="entry name" value="Sigma3 and sigma4 domains of RNA polymerase sigma factors"/>
    <property type="match status" value="1"/>
</dbReference>
<dbReference type="NCBIfam" id="TIGR02937">
    <property type="entry name" value="sigma70-ECF"/>
    <property type="match status" value="1"/>
</dbReference>
<organism evidence="8 9">
    <name type="scientific">Pontibacter akesuensis</name>
    <dbReference type="NCBI Taxonomy" id="388950"/>
    <lineage>
        <taxon>Bacteria</taxon>
        <taxon>Pseudomonadati</taxon>
        <taxon>Bacteroidota</taxon>
        <taxon>Cytophagia</taxon>
        <taxon>Cytophagales</taxon>
        <taxon>Hymenobacteraceae</taxon>
        <taxon>Pontibacter</taxon>
    </lineage>
</organism>
<sequence length="199" mass="23130">MLPIFLKLFSNTKPPPDDLELVRLYRQSGDMTHLGDLFQRHTEMVYLVCLKYLKDEEESKDATMQLFEHLATALLKHDITNFKSWLHVTTKNHCLMQLRSKKKRQSINLEDLPPALMENKADLHLIEAETPDKVEQVLAEGMAGLPPEQRQCVEMFYLQQKSYKEIAALTGCELSKVKSYIQNGKRNLKIYMEKNHAPQ</sequence>
<dbReference type="CDD" id="cd06171">
    <property type="entry name" value="Sigma70_r4"/>
    <property type="match status" value="1"/>
</dbReference>
<dbReference type="InterPro" id="IPR013325">
    <property type="entry name" value="RNA_pol_sigma_r2"/>
</dbReference>
<dbReference type="Pfam" id="PF04542">
    <property type="entry name" value="Sigma70_r2"/>
    <property type="match status" value="1"/>
</dbReference>
<dbReference type="OrthoDB" id="1116873at2"/>
<dbReference type="InterPro" id="IPR013324">
    <property type="entry name" value="RNA_pol_sigma_r3/r4-like"/>
</dbReference>
<proteinExistence type="inferred from homology"/>
<comment type="similarity">
    <text evidence="1">Belongs to the sigma-70 factor family. ECF subfamily.</text>
</comment>
<reference evidence="9" key="1">
    <citation type="submission" date="2016-10" db="EMBL/GenBank/DDBJ databases">
        <authorList>
            <person name="Varghese N."/>
        </authorList>
    </citation>
    <scope>NUCLEOTIDE SEQUENCE [LARGE SCALE GENOMIC DNA]</scope>
    <source>
        <strain evidence="9">DSM 18820</strain>
    </source>
</reference>
<keyword evidence="4" id="KW-0238">DNA-binding</keyword>
<keyword evidence="9" id="KW-1185">Reference proteome</keyword>
<dbReference type="AlphaFoldDB" id="A0A1I7G964"/>
<dbReference type="RefSeq" id="WP_068839783.1">
    <property type="nucleotide sequence ID" value="NZ_BMXC01000001.1"/>
</dbReference>
<dbReference type="InterPro" id="IPR039425">
    <property type="entry name" value="RNA_pol_sigma-70-like"/>
</dbReference>